<keyword evidence="3" id="KW-1185">Reference proteome</keyword>
<evidence type="ECO:0000313" key="3">
    <source>
        <dbReference type="Proteomes" id="UP000235371"/>
    </source>
</evidence>
<accession>A0A2J6T509</accession>
<name>A0A2J6T509_9HELO</name>
<proteinExistence type="predicted"/>
<protein>
    <submittedName>
        <fullName evidence="2">Uncharacterized protein</fullName>
    </submittedName>
</protein>
<dbReference type="GeneID" id="36596734"/>
<feature type="region of interest" description="Disordered" evidence="1">
    <location>
        <begin position="16"/>
        <end position="40"/>
    </location>
</feature>
<gene>
    <name evidence="2" type="ORF">K444DRAFT_725951</name>
</gene>
<reference evidence="2 3" key="1">
    <citation type="submission" date="2016-04" db="EMBL/GenBank/DDBJ databases">
        <title>A degradative enzymes factory behind the ericoid mycorrhizal symbiosis.</title>
        <authorList>
            <consortium name="DOE Joint Genome Institute"/>
            <person name="Martino E."/>
            <person name="Morin E."/>
            <person name="Grelet G."/>
            <person name="Kuo A."/>
            <person name="Kohler A."/>
            <person name="Daghino S."/>
            <person name="Barry K."/>
            <person name="Choi C."/>
            <person name="Cichocki N."/>
            <person name="Clum A."/>
            <person name="Copeland A."/>
            <person name="Hainaut M."/>
            <person name="Haridas S."/>
            <person name="Labutti K."/>
            <person name="Lindquist E."/>
            <person name="Lipzen A."/>
            <person name="Khouja H.-R."/>
            <person name="Murat C."/>
            <person name="Ohm R."/>
            <person name="Olson A."/>
            <person name="Spatafora J."/>
            <person name="Veneault-Fourrey C."/>
            <person name="Henrissat B."/>
            <person name="Grigoriev I."/>
            <person name="Martin F."/>
            <person name="Perotto S."/>
        </authorList>
    </citation>
    <scope>NUCLEOTIDE SEQUENCE [LARGE SCALE GENOMIC DNA]</scope>
    <source>
        <strain evidence="2 3">E</strain>
    </source>
</reference>
<feature type="compositionally biased region" description="Basic and acidic residues" evidence="1">
    <location>
        <begin position="27"/>
        <end position="37"/>
    </location>
</feature>
<dbReference type="RefSeq" id="XP_024735002.1">
    <property type="nucleotide sequence ID" value="XM_024888658.1"/>
</dbReference>
<evidence type="ECO:0000313" key="2">
    <source>
        <dbReference type="EMBL" id="PMD58098.1"/>
    </source>
</evidence>
<dbReference type="AlphaFoldDB" id="A0A2J6T509"/>
<sequence length="263" mass="28358">MSISYRDWGGLQRRLNPRRMGSGGVARENRMSQEKATRGVAWKRGTGIDHRDGAGGIEQRVKVVGIAGGTGTEGEDGRFASSLTIEGISSMLLLVIGHFQSIFRPIHQSSTLSCKKSHGGNPKRGNGHIHMTALQAFPGINPEPGTRRDAALNRNLINRKRAKVVKSRKAGCIAHDLGWGRILGLINNVENAELTGLGGRAPDWKHEAAIKCSIVHSAWDTACSNLTHHTFRGEPGCSAQILTCSHPLTPLDSLPQGRSPIGY</sequence>
<organism evidence="2 3">
    <name type="scientific">Hyaloscypha bicolor E</name>
    <dbReference type="NCBI Taxonomy" id="1095630"/>
    <lineage>
        <taxon>Eukaryota</taxon>
        <taxon>Fungi</taxon>
        <taxon>Dikarya</taxon>
        <taxon>Ascomycota</taxon>
        <taxon>Pezizomycotina</taxon>
        <taxon>Leotiomycetes</taxon>
        <taxon>Helotiales</taxon>
        <taxon>Hyaloscyphaceae</taxon>
        <taxon>Hyaloscypha</taxon>
        <taxon>Hyaloscypha bicolor</taxon>
    </lineage>
</organism>
<dbReference type="InParanoid" id="A0A2J6T509"/>
<dbReference type="EMBL" id="KZ613828">
    <property type="protein sequence ID" value="PMD58098.1"/>
    <property type="molecule type" value="Genomic_DNA"/>
</dbReference>
<evidence type="ECO:0000256" key="1">
    <source>
        <dbReference type="SAM" id="MobiDB-lite"/>
    </source>
</evidence>
<dbReference type="Proteomes" id="UP000235371">
    <property type="component" value="Unassembled WGS sequence"/>
</dbReference>